<dbReference type="Proteomes" id="UP000267593">
    <property type="component" value="Unassembled WGS sequence"/>
</dbReference>
<name>A0A3R9IN57_STROR</name>
<accession>A0A3R9IN57</accession>
<sequence>MMTNLKEELTNSLSDLIVFLSDYKEKINVNNFIGILEEMQFILQSIGTPQVPAETMIHLQKRYKSMFFPRDGLSDFYVFDSDAAYMKRKNEQFSLLIKRIDSLLEE</sequence>
<proteinExistence type="predicted"/>
<protein>
    <submittedName>
        <fullName evidence="1">Uncharacterized protein</fullName>
    </submittedName>
</protein>
<evidence type="ECO:0000313" key="1">
    <source>
        <dbReference type="EMBL" id="RSI67355.1"/>
    </source>
</evidence>
<dbReference type="RefSeq" id="WP_260469758.1">
    <property type="nucleotide sequence ID" value="NZ_RJNJ01000007.1"/>
</dbReference>
<comment type="caution">
    <text evidence="1">The sequence shown here is derived from an EMBL/GenBank/DDBJ whole genome shotgun (WGS) entry which is preliminary data.</text>
</comment>
<evidence type="ECO:0000313" key="2">
    <source>
        <dbReference type="Proteomes" id="UP000267593"/>
    </source>
</evidence>
<organism evidence="1 2">
    <name type="scientific">Streptococcus oralis</name>
    <dbReference type="NCBI Taxonomy" id="1303"/>
    <lineage>
        <taxon>Bacteria</taxon>
        <taxon>Bacillati</taxon>
        <taxon>Bacillota</taxon>
        <taxon>Bacilli</taxon>
        <taxon>Lactobacillales</taxon>
        <taxon>Streptococcaceae</taxon>
        <taxon>Streptococcus</taxon>
    </lineage>
</organism>
<reference evidence="1 2" key="1">
    <citation type="submission" date="2018-11" db="EMBL/GenBank/DDBJ databases">
        <title>Species Designations Belie Phenotypic and Genotypic Heterogeneity in Oral Streptococci.</title>
        <authorList>
            <person name="Velsko I."/>
        </authorList>
    </citation>
    <scope>NUCLEOTIDE SEQUENCE [LARGE SCALE GENOMIC DNA]</scope>
    <source>
        <strain evidence="1 2">BCC63</strain>
    </source>
</reference>
<gene>
    <name evidence="1" type="ORF">D8863_07175</name>
</gene>
<dbReference type="EMBL" id="RJNJ01000007">
    <property type="protein sequence ID" value="RSI67355.1"/>
    <property type="molecule type" value="Genomic_DNA"/>
</dbReference>
<dbReference type="AlphaFoldDB" id="A0A3R9IN57"/>